<dbReference type="RefSeq" id="XP_017783395.1">
    <property type="nucleotide sequence ID" value="XM_017927906.1"/>
</dbReference>
<dbReference type="GeneID" id="108567436"/>
<dbReference type="Proteomes" id="UP000695000">
    <property type="component" value="Unplaced"/>
</dbReference>
<protein>
    <recommendedName>
        <fullName evidence="4">Fatty acyl-CoA reductase</fullName>
        <ecNumber evidence="4">1.2.1.84</ecNumber>
    </recommendedName>
</protein>
<feature type="domain" description="Fatty acyl-CoA reductase C-terminal" evidence="5">
    <location>
        <begin position="344"/>
        <end position="416"/>
    </location>
</feature>
<evidence type="ECO:0000313" key="8">
    <source>
        <dbReference type="RefSeq" id="XP_017783395.1"/>
    </source>
</evidence>
<evidence type="ECO:0000259" key="5">
    <source>
        <dbReference type="Pfam" id="PF03015"/>
    </source>
</evidence>
<keyword evidence="3 4" id="KW-0443">Lipid metabolism</keyword>
<dbReference type="SUPFAM" id="SSF51735">
    <property type="entry name" value="NAD(P)-binding Rossmann-fold domains"/>
    <property type="match status" value="1"/>
</dbReference>
<comment type="similarity">
    <text evidence="1 4">Belongs to the fatty acyl-CoA reductase family.</text>
</comment>
<sequence>MENSNRFLEYFQGKCIFITGCTGCVGLALLEKLLRSFPQVHKIVLLIRKKRSENVSTRILNYFDNPVFSVMKETHKDYLEKIMWMEGDIVKPNLGLSEENLNYIYNKVNVFYHCAASVKFVENLKNSITSNIYGTEMVYKVAKDCKKLECFMHVSTVFCNHGYSQSVLKEEIPENPANPDRLLEMAKSMSVNELEKNCKESKNFINNYVFTKNATENLLGNKKDNIKIGILRVGCVMESYKEPYPCWHLIHANSFNVILKNVVTGIVFNINEKAVVYCTPIDLCVNALIATTYDAAHITENLKVYNVAINCPTVKEILKMFIKENVKDPWLIFGSLKYRFLCHMKDLVLEMSGKRGIYVKEMEKLEHFIEISQKFVLKELYCHTENLDELWKSLNQSERKLLFFNLNEVDYEECVKSWYKSSMENEYNPMDPTTTMLHLAKL</sequence>
<keyword evidence="2 4" id="KW-0444">Lipid biosynthesis</keyword>
<evidence type="ECO:0000256" key="4">
    <source>
        <dbReference type="RuleBase" id="RU363097"/>
    </source>
</evidence>
<evidence type="ECO:0000256" key="2">
    <source>
        <dbReference type="ARBA" id="ARBA00022516"/>
    </source>
</evidence>
<gene>
    <name evidence="8" type="primary">LOC108567436</name>
</gene>
<reference evidence="8" key="1">
    <citation type="submission" date="2025-08" db="UniProtKB">
        <authorList>
            <consortium name="RefSeq"/>
        </authorList>
    </citation>
    <scope>IDENTIFICATION</scope>
    <source>
        <tissue evidence="8">Whole Larva</tissue>
    </source>
</reference>
<comment type="catalytic activity">
    <reaction evidence="4">
        <text>a long-chain fatty acyl-CoA + 2 NADPH + 2 H(+) = a long-chain primary fatty alcohol + 2 NADP(+) + CoA</text>
        <dbReference type="Rhea" id="RHEA:52716"/>
        <dbReference type="ChEBI" id="CHEBI:15378"/>
        <dbReference type="ChEBI" id="CHEBI:57287"/>
        <dbReference type="ChEBI" id="CHEBI:57783"/>
        <dbReference type="ChEBI" id="CHEBI:58349"/>
        <dbReference type="ChEBI" id="CHEBI:77396"/>
        <dbReference type="ChEBI" id="CHEBI:83139"/>
        <dbReference type="EC" id="1.2.1.84"/>
    </reaction>
</comment>
<dbReference type="Gene3D" id="3.40.50.720">
    <property type="entry name" value="NAD(P)-binding Rossmann-like Domain"/>
    <property type="match status" value="1"/>
</dbReference>
<proteinExistence type="inferred from homology"/>
<accession>A0ABM1N995</accession>
<dbReference type="InterPro" id="IPR013120">
    <property type="entry name" value="FAR_NAD-bd"/>
</dbReference>
<keyword evidence="4" id="KW-0560">Oxidoreductase</keyword>
<dbReference type="PANTHER" id="PTHR11011">
    <property type="entry name" value="MALE STERILITY PROTEIN 2-RELATED"/>
    <property type="match status" value="1"/>
</dbReference>
<dbReference type="Pfam" id="PF03015">
    <property type="entry name" value="Sterile"/>
    <property type="match status" value="1"/>
</dbReference>
<evidence type="ECO:0000259" key="6">
    <source>
        <dbReference type="Pfam" id="PF07993"/>
    </source>
</evidence>
<dbReference type="Pfam" id="PF07993">
    <property type="entry name" value="NAD_binding_4"/>
    <property type="match status" value="1"/>
</dbReference>
<name>A0ABM1N995_NICVS</name>
<evidence type="ECO:0000256" key="1">
    <source>
        <dbReference type="ARBA" id="ARBA00005928"/>
    </source>
</evidence>
<dbReference type="InterPro" id="IPR026055">
    <property type="entry name" value="FAR"/>
</dbReference>
<evidence type="ECO:0000313" key="7">
    <source>
        <dbReference type="Proteomes" id="UP000695000"/>
    </source>
</evidence>
<organism evidence="7 8">
    <name type="scientific">Nicrophorus vespilloides</name>
    <name type="common">Boreal carrion beetle</name>
    <dbReference type="NCBI Taxonomy" id="110193"/>
    <lineage>
        <taxon>Eukaryota</taxon>
        <taxon>Metazoa</taxon>
        <taxon>Ecdysozoa</taxon>
        <taxon>Arthropoda</taxon>
        <taxon>Hexapoda</taxon>
        <taxon>Insecta</taxon>
        <taxon>Pterygota</taxon>
        <taxon>Neoptera</taxon>
        <taxon>Endopterygota</taxon>
        <taxon>Coleoptera</taxon>
        <taxon>Polyphaga</taxon>
        <taxon>Staphyliniformia</taxon>
        <taxon>Silphidae</taxon>
        <taxon>Nicrophorinae</taxon>
        <taxon>Nicrophorus</taxon>
    </lineage>
</organism>
<keyword evidence="7" id="KW-1185">Reference proteome</keyword>
<evidence type="ECO:0000256" key="3">
    <source>
        <dbReference type="ARBA" id="ARBA00023098"/>
    </source>
</evidence>
<keyword evidence="4" id="KW-0521">NADP</keyword>
<feature type="domain" description="Thioester reductase (TE)" evidence="6">
    <location>
        <begin position="18"/>
        <end position="287"/>
    </location>
</feature>
<comment type="function">
    <text evidence="4">Catalyzes the reduction of fatty acyl-CoA to fatty alcohols.</text>
</comment>
<dbReference type="EC" id="1.2.1.84" evidence="4"/>
<dbReference type="InterPro" id="IPR036291">
    <property type="entry name" value="NAD(P)-bd_dom_sf"/>
</dbReference>
<dbReference type="InterPro" id="IPR033640">
    <property type="entry name" value="FAR_C"/>
</dbReference>